<dbReference type="RefSeq" id="WP_203165807.1">
    <property type="nucleotide sequence ID" value="NZ_JAEVLS010000001.1"/>
</dbReference>
<protein>
    <submittedName>
        <fullName evidence="7">Acetyl-CoA C-acetyltransferase</fullName>
    </submittedName>
</protein>
<dbReference type="NCBIfam" id="TIGR01930">
    <property type="entry name" value="AcCoA-C-Actrans"/>
    <property type="match status" value="1"/>
</dbReference>
<keyword evidence="8" id="KW-1185">Reference proteome</keyword>
<dbReference type="CDD" id="cd00751">
    <property type="entry name" value="thiolase"/>
    <property type="match status" value="1"/>
</dbReference>
<name>A0ABS1WSC6_9GAMM</name>
<dbReference type="InterPro" id="IPR020616">
    <property type="entry name" value="Thiolase_N"/>
</dbReference>
<evidence type="ECO:0000313" key="8">
    <source>
        <dbReference type="Proteomes" id="UP000661077"/>
    </source>
</evidence>
<dbReference type="PANTHER" id="PTHR43365">
    <property type="entry name" value="BLR7806 PROTEIN"/>
    <property type="match status" value="1"/>
</dbReference>
<dbReference type="Pfam" id="PF02803">
    <property type="entry name" value="Thiolase_C"/>
    <property type="match status" value="1"/>
</dbReference>
<dbReference type="Pfam" id="PF00108">
    <property type="entry name" value="Thiolase_N"/>
    <property type="match status" value="1"/>
</dbReference>
<evidence type="ECO:0000256" key="2">
    <source>
        <dbReference type="ARBA" id="ARBA00022679"/>
    </source>
</evidence>
<dbReference type="InterPro" id="IPR002155">
    <property type="entry name" value="Thiolase"/>
</dbReference>
<dbReference type="EMBL" id="JAEVLS010000001">
    <property type="protein sequence ID" value="MBM0103853.1"/>
    <property type="molecule type" value="Genomic_DNA"/>
</dbReference>
<dbReference type="PANTHER" id="PTHR43365:SF1">
    <property type="entry name" value="ACETYL-COA C-ACYLTRANSFERASE"/>
    <property type="match status" value="1"/>
</dbReference>
<dbReference type="PIRSF" id="PIRSF000429">
    <property type="entry name" value="Ac-CoA_Ac_transf"/>
    <property type="match status" value="1"/>
</dbReference>
<feature type="domain" description="Thiolase C-terminal" evidence="6">
    <location>
        <begin position="268"/>
        <end position="389"/>
    </location>
</feature>
<dbReference type="PROSITE" id="PS00737">
    <property type="entry name" value="THIOLASE_2"/>
    <property type="match status" value="1"/>
</dbReference>
<dbReference type="InterPro" id="IPR020613">
    <property type="entry name" value="Thiolase_CS"/>
</dbReference>
<dbReference type="Proteomes" id="UP000661077">
    <property type="component" value="Unassembled WGS sequence"/>
</dbReference>
<dbReference type="Gene3D" id="3.40.47.10">
    <property type="match status" value="2"/>
</dbReference>
<dbReference type="InterPro" id="IPR020617">
    <property type="entry name" value="Thiolase_C"/>
</dbReference>
<sequence>MSTAYIVAAARTAGGRKAGRLSGWHPADLAGKVLDALVDRAQADPALIEDVIMGCVSQVGEQSSNVARNAVLSSKLPESVPATSVDRQCGSSQQAVHFAAQAVMSGVHDIVIAAGVESMSRVPMGLSMVLPAKNGFGGPNGEAIKQRYPGIEFSQFLGAEMMAKKYDISKDQLDEYALGSHQRAIAATRAGAFEQEVVPIEITLPDGNKELHTVDEGIRFDATLEGIRGVKLIQEGGRVTAATASQICDGASGVLIVNEKGLKTLGVQPLARIHHMSLLGHDPVIMLEAPLPATERALKKAGMKIDDIDLFEVNEAFAPVPIAWLKATGADPARLNVNGGAISLGHPLGASGTKLMTTLVYALKQRNKRYGLQTMCEGGGMANVTIIERL</sequence>
<evidence type="ECO:0000256" key="4">
    <source>
        <dbReference type="RuleBase" id="RU003557"/>
    </source>
</evidence>
<evidence type="ECO:0000256" key="1">
    <source>
        <dbReference type="ARBA" id="ARBA00010982"/>
    </source>
</evidence>
<comment type="caution">
    <text evidence="7">The sequence shown here is derived from an EMBL/GenBank/DDBJ whole genome shotgun (WGS) entry which is preliminary data.</text>
</comment>
<dbReference type="SUPFAM" id="SSF53901">
    <property type="entry name" value="Thiolase-like"/>
    <property type="match status" value="2"/>
</dbReference>
<reference evidence="7 8" key="1">
    <citation type="journal article" date="2021" name="Int. J. Syst. Evol. Microbiol.">
        <title>Steroidobacter gossypii sp. nov., isolated from soil of cotton cropping field.</title>
        <authorList>
            <person name="Huang R."/>
            <person name="Yang S."/>
            <person name="Zhen C."/>
            <person name="Liu W."/>
        </authorList>
    </citation>
    <scope>NUCLEOTIDE SEQUENCE [LARGE SCALE GENOMIC DNA]</scope>
    <source>
        <strain evidence="7 8">S1-65</strain>
    </source>
</reference>
<organism evidence="7 8">
    <name type="scientific">Steroidobacter gossypii</name>
    <dbReference type="NCBI Taxonomy" id="2805490"/>
    <lineage>
        <taxon>Bacteria</taxon>
        <taxon>Pseudomonadati</taxon>
        <taxon>Pseudomonadota</taxon>
        <taxon>Gammaproteobacteria</taxon>
        <taxon>Steroidobacterales</taxon>
        <taxon>Steroidobacteraceae</taxon>
        <taxon>Steroidobacter</taxon>
    </lineage>
</organism>
<dbReference type="NCBIfam" id="NF005077">
    <property type="entry name" value="PRK06504.1"/>
    <property type="match status" value="1"/>
</dbReference>
<proteinExistence type="inferred from homology"/>
<gene>
    <name evidence="7" type="ORF">JM946_03820</name>
</gene>
<comment type="similarity">
    <text evidence="1 4">Belongs to the thiolase-like superfamily. Thiolase family.</text>
</comment>
<feature type="domain" description="Thiolase N-terminal" evidence="5">
    <location>
        <begin position="5"/>
        <end position="259"/>
    </location>
</feature>
<keyword evidence="2 4" id="KW-0808">Transferase</keyword>
<evidence type="ECO:0000259" key="6">
    <source>
        <dbReference type="Pfam" id="PF02803"/>
    </source>
</evidence>
<keyword evidence="3 4" id="KW-0012">Acyltransferase</keyword>
<accession>A0ABS1WSC6</accession>
<dbReference type="InterPro" id="IPR016039">
    <property type="entry name" value="Thiolase-like"/>
</dbReference>
<evidence type="ECO:0000259" key="5">
    <source>
        <dbReference type="Pfam" id="PF00108"/>
    </source>
</evidence>
<evidence type="ECO:0000256" key="3">
    <source>
        <dbReference type="ARBA" id="ARBA00023315"/>
    </source>
</evidence>
<evidence type="ECO:0000313" key="7">
    <source>
        <dbReference type="EMBL" id="MBM0103853.1"/>
    </source>
</evidence>